<evidence type="ECO:0008006" key="5">
    <source>
        <dbReference type="Google" id="ProtNLM"/>
    </source>
</evidence>
<keyword evidence="4" id="KW-1185">Reference proteome</keyword>
<dbReference type="InterPro" id="IPR038404">
    <property type="entry name" value="TRAP_DctP_sf"/>
</dbReference>
<sequence length="266" mass="29050">MKQVLKATIVAAIVAVASTSACAGKIARDAIFPIPKQAGISRGFAMFVDDINARFDGEFESNWRGGPEVMPPFGQAGAVGGRAMDIIFTGPSYDAGQVATSTTMNPSEQTYAEIRETKYCERMTELHAEKDVFFPGEVRATDLAFHIPRHAPFSSIAGLEGKRMRGAADWASQFKGVVFQALSPGVYRAGFRPLLYKEAWNGLPEDRKNRIIADVRDDLSPRIGETWATDVDEGVQKVMDAGLEVMELFAEGQKTLRTRALGVDCH</sequence>
<dbReference type="eggNOG" id="COG1638">
    <property type="taxonomic scope" value="Bacteria"/>
</dbReference>
<dbReference type="STRING" id="999627.SAMN05216236_15714"/>
<keyword evidence="2" id="KW-0732">Signal</keyword>
<organism evidence="3 4">
    <name type="scientific">Sedimentitalea nanhaiensis</name>
    <dbReference type="NCBI Taxonomy" id="999627"/>
    <lineage>
        <taxon>Bacteria</taxon>
        <taxon>Pseudomonadati</taxon>
        <taxon>Pseudomonadota</taxon>
        <taxon>Alphaproteobacteria</taxon>
        <taxon>Rhodobacterales</taxon>
        <taxon>Paracoccaceae</taxon>
        <taxon>Sedimentitalea</taxon>
    </lineage>
</organism>
<evidence type="ECO:0000256" key="1">
    <source>
        <dbReference type="ARBA" id="ARBA00004196"/>
    </source>
</evidence>
<comment type="subcellular location">
    <subcellularLocation>
        <location evidence="1">Cell envelope</location>
    </subcellularLocation>
</comment>
<dbReference type="PROSITE" id="PS51257">
    <property type="entry name" value="PROKAR_LIPOPROTEIN"/>
    <property type="match status" value="1"/>
</dbReference>
<protein>
    <recommendedName>
        <fullName evidence="5">TRAP-type C4-dicarboxylate transport system, substrate-binding protein</fullName>
    </recommendedName>
</protein>
<evidence type="ECO:0000313" key="3">
    <source>
        <dbReference type="EMBL" id="SFU21130.1"/>
    </source>
</evidence>
<dbReference type="AlphaFoldDB" id="A0A1I7EB00"/>
<feature type="chain" id="PRO_5010249685" description="TRAP-type C4-dicarboxylate transport system, substrate-binding protein" evidence="2">
    <location>
        <begin position="24"/>
        <end position="266"/>
    </location>
</feature>
<evidence type="ECO:0000256" key="2">
    <source>
        <dbReference type="SAM" id="SignalP"/>
    </source>
</evidence>
<dbReference type="Proteomes" id="UP000182466">
    <property type="component" value="Unassembled WGS sequence"/>
</dbReference>
<evidence type="ECO:0000313" key="4">
    <source>
        <dbReference type="Proteomes" id="UP000182466"/>
    </source>
</evidence>
<proteinExistence type="predicted"/>
<dbReference type="OrthoDB" id="6073716at2"/>
<dbReference type="GO" id="GO:0030313">
    <property type="term" value="C:cell envelope"/>
    <property type="evidence" value="ECO:0007669"/>
    <property type="project" value="UniProtKB-SubCell"/>
</dbReference>
<gene>
    <name evidence="3" type="ORF">SAMN05216236_15714</name>
</gene>
<feature type="signal peptide" evidence="2">
    <location>
        <begin position="1"/>
        <end position="23"/>
    </location>
</feature>
<name>A0A1I7EB00_9RHOB</name>
<dbReference type="Gene3D" id="3.40.190.170">
    <property type="entry name" value="Bacterial extracellular solute-binding protein, family 7"/>
    <property type="match status" value="1"/>
</dbReference>
<dbReference type="RefSeq" id="WP_027262248.1">
    <property type="nucleotide sequence ID" value="NZ_FPAW01000057.1"/>
</dbReference>
<accession>A0A1I7EB00</accession>
<reference evidence="3 4" key="1">
    <citation type="submission" date="2016-10" db="EMBL/GenBank/DDBJ databases">
        <authorList>
            <person name="de Groot N.N."/>
        </authorList>
    </citation>
    <scope>NUCLEOTIDE SEQUENCE [LARGE SCALE GENOMIC DNA]</scope>
    <source>
        <strain evidence="3 4">CGMCC 1.10959</strain>
    </source>
</reference>
<dbReference type="EMBL" id="FPAW01000057">
    <property type="protein sequence ID" value="SFU21130.1"/>
    <property type="molecule type" value="Genomic_DNA"/>
</dbReference>